<evidence type="ECO:0000313" key="2">
    <source>
        <dbReference type="EMBL" id="KFB38153.1"/>
    </source>
</evidence>
<proteinExistence type="predicted"/>
<dbReference type="EMBL" id="ATLV01013700">
    <property type="status" value="NOT_ANNOTATED_CDS"/>
    <property type="molecule type" value="Genomic_DNA"/>
</dbReference>
<organism evidence="2">
    <name type="scientific">Anopheles sinensis</name>
    <name type="common">Mosquito</name>
    <dbReference type="NCBI Taxonomy" id="74873"/>
    <lineage>
        <taxon>Eukaryota</taxon>
        <taxon>Metazoa</taxon>
        <taxon>Ecdysozoa</taxon>
        <taxon>Arthropoda</taxon>
        <taxon>Hexapoda</taxon>
        <taxon>Insecta</taxon>
        <taxon>Pterygota</taxon>
        <taxon>Neoptera</taxon>
        <taxon>Endopterygota</taxon>
        <taxon>Diptera</taxon>
        <taxon>Nematocera</taxon>
        <taxon>Culicoidea</taxon>
        <taxon>Culicidae</taxon>
        <taxon>Anophelinae</taxon>
        <taxon>Anopheles</taxon>
    </lineage>
</organism>
<sequence>MHAAQLGWLSSAIRAFAPSGAKSNSTSTTDGRGVYSRGSTKSHLINRTTRSSAINSPTWPSAKCSDFTTLWNSSHPRSPWGRLMSMCISPQHPTSSSPTEGACYSPSTIMLRLIARFEIDAPHPNPSTQSDVTGGR</sequence>
<dbReference type="AlphaFoldDB" id="A0A084VJK9"/>
<reference evidence="2 4" key="1">
    <citation type="journal article" date="2014" name="BMC Genomics">
        <title>Genome sequence of Anopheles sinensis provides insight into genetics basis of mosquito competence for malaria parasites.</title>
        <authorList>
            <person name="Zhou D."/>
            <person name="Zhang D."/>
            <person name="Ding G."/>
            <person name="Shi L."/>
            <person name="Hou Q."/>
            <person name="Ye Y."/>
            <person name="Xu Y."/>
            <person name="Zhou H."/>
            <person name="Xiong C."/>
            <person name="Li S."/>
            <person name="Yu J."/>
            <person name="Hong S."/>
            <person name="Yu X."/>
            <person name="Zou P."/>
            <person name="Chen C."/>
            <person name="Chang X."/>
            <person name="Wang W."/>
            <person name="Lv Y."/>
            <person name="Sun Y."/>
            <person name="Ma L."/>
            <person name="Shen B."/>
            <person name="Zhu C."/>
        </authorList>
    </citation>
    <scope>NUCLEOTIDE SEQUENCE [LARGE SCALE GENOMIC DNA]</scope>
</reference>
<evidence type="ECO:0000313" key="4">
    <source>
        <dbReference type="Proteomes" id="UP000030765"/>
    </source>
</evidence>
<dbReference type="VEuPathDB" id="VectorBase:ASIC005437"/>
<evidence type="ECO:0000256" key="1">
    <source>
        <dbReference type="SAM" id="MobiDB-lite"/>
    </source>
</evidence>
<feature type="region of interest" description="Disordered" evidence="1">
    <location>
        <begin position="19"/>
        <end position="56"/>
    </location>
</feature>
<protein>
    <submittedName>
        <fullName evidence="2 3">Aspartate transaminase</fullName>
    </submittedName>
</protein>
<dbReference type="Proteomes" id="UP000030765">
    <property type="component" value="Unassembled WGS sequence"/>
</dbReference>
<reference evidence="3" key="2">
    <citation type="submission" date="2020-05" db="UniProtKB">
        <authorList>
            <consortium name="EnsemblMetazoa"/>
        </authorList>
    </citation>
    <scope>IDENTIFICATION</scope>
</reference>
<feature type="compositionally biased region" description="Polar residues" evidence="1">
    <location>
        <begin position="21"/>
        <end position="30"/>
    </location>
</feature>
<accession>A0A084VJK9</accession>
<feature type="compositionally biased region" description="Polar residues" evidence="1">
    <location>
        <begin position="37"/>
        <end position="56"/>
    </location>
</feature>
<dbReference type="EMBL" id="KE524879">
    <property type="protein sequence ID" value="KFB38153.1"/>
    <property type="molecule type" value="Genomic_DNA"/>
</dbReference>
<evidence type="ECO:0000313" key="3">
    <source>
        <dbReference type="EnsemblMetazoa" id="ASIC005437-PA"/>
    </source>
</evidence>
<keyword evidence="4" id="KW-1185">Reference proteome</keyword>
<gene>
    <name evidence="2" type="ORF">ZHAS_00005437</name>
</gene>
<name>A0A084VJK9_ANOSI</name>
<dbReference type="EnsemblMetazoa" id="ASIC005437-RA">
    <property type="protein sequence ID" value="ASIC005437-PA"/>
    <property type="gene ID" value="ASIC005437"/>
</dbReference>